<dbReference type="CDD" id="cd01056">
    <property type="entry name" value="Euk_Ferritin"/>
    <property type="match status" value="1"/>
</dbReference>
<comment type="similarity">
    <text evidence="3 15">Belongs to the ferritin family.</text>
</comment>
<evidence type="ECO:0000313" key="17">
    <source>
        <dbReference type="Ensembl" id="ENSCAFP00030040439.1"/>
    </source>
</evidence>
<feature type="binding site" evidence="14">
    <location>
        <position position="112"/>
    </location>
    <ligand>
        <name>Fe cation</name>
        <dbReference type="ChEBI" id="CHEBI:24875"/>
        <label>1</label>
    </ligand>
</feature>
<dbReference type="GO" id="GO:0005776">
    <property type="term" value="C:autophagosome"/>
    <property type="evidence" value="ECO:0007669"/>
    <property type="project" value="UniProtKB-SubCell"/>
</dbReference>
<keyword evidence="5" id="KW-0963">Cytoplasm</keyword>
<feature type="binding site" evidence="14">
    <location>
        <position position="28"/>
    </location>
    <ligand>
        <name>Fe cation</name>
        <dbReference type="ChEBI" id="CHEBI:24875"/>
        <label>1</label>
    </ligand>
</feature>
<dbReference type="PANTHER" id="PTHR11431">
    <property type="entry name" value="FERRITIN"/>
    <property type="match status" value="1"/>
</dbReference>
<dbReference type="InterPro" id="IPR012347">
    <property type="entry name" value="Ferritin-like"/>
</dbReference>
<reference evidence="17" key="2">
    <citation type="submission" date="2025-08" db="UniProtKB">
        <authorList>
            <consortium name="Ensembl"/>
        </authorList>
    </citation>
    <scope>IDENTIFICATION</scope>
</reference>
<dbReference type="AlphaFoldDB" id="A0A8C0PEA4"/>
<dbReference type="SUPFAM" id="SSF47240">
    <property type="entry name" value="Ferritin-like"/>
    <property type="match status" value="1"/>
</dbReference>
<dbReference type="PANTHER" id="PTHR11431:SF37">
    <property type="entry name" value="FERRITIN HEAVY CHAIN"/>
    <property type="match status" value="1"/>
</dbReference>
<evidence type="ECO:0000256" key="4">
    <source>
        <dbReference type="ARBA" id="ARBA00022434"/>
    </source>
</evidence>
<dbReference type="GO" id="GO:0008199">
    <property type="term" value="F:ferric iron binding"/>
    <property type="evidence" value="ECO:0007669"/>
    <property type="project" value="InterPro"/>
</dbReference>
<dbReference type="InterPro" id="IPR009078">
    <property type="entry name" value="Ferritin-like_SF"/>
</dbReference>
<evidence type="ECO:0000256" key="6">
    <source>
        <dbReference type="ARBA" id="ARBA00022723"/>
    </source>
</evidence>
<keyword evidence="8 14" id="KW-0408">Iron</keyword>
<dbReference type="InterPro" id="IPR009040">
    <property type="entry name" value="Ferritin-like_diiron"/>
</dbReference>
<organism evidence="17 18">
    <name type="scientific">Canis lupus familiaris</name>
    <name type="common">Dog</name>
    <name type="synonym">Canis familiaris</name>
    <dbReference type="NCBI Taxonomy" id="9615"/>
    <lineage>
        <taxon>Eukaryota</taxon>
        <taxon>Metazoa</taxon>
        <taxon>Chordata</taxon>
        <taxon>Craniata</taxon>
        <taxon>Vertebrata</taxon>
        <taxon>Euteleostomi</taxon>
        <taxon>Mammalia</taxon>
        <taxon>Eutheria</taxon>
        <taxon>Laurasiatheria</taxon>
        <taxon>Carnivora</taxon>
        <taxon>Caniformia</taxon>
        <taxon>Canidae</taxon>
        <taxon>Canis</taxon>
    </lineage>
</organism>
<feature type="binding site" evidence="14">
    <location>
        <position position="63"/>
    </location>
    <ligand>
        <name>Fe cation</name>
        <dbReference type="ChEBI" id="CHEBI:24875"/>
        <label>1</label>
    </ligand>
</feature>
<dbReference type="InterPro" id="IPR014034">
    <property type="entry name" value="Ferritin_CS"/>
</dbReference>
<keyword evidence="9" id="KW-0458">Lysosome</keyword>
<dbReference type="Ensembl" id="ENSCAFT00030046280.1">
    <property type="protein sequence ID" value="ENSCAFP00030040439.1"/>
    <property type="gene ID" value="ENSCAFG00030025077.1"/>
</dbReference>
<dbReference type="InterPro" id="IPR008331">
    <property type="entry name" value="Ferritin_DPS_dom"/>
</dbReference>
<dbReference type="GO" id="GO:0004322">
    <property type="term" value="F:ferroxidase activity"/>
    <property type="evidence" value="ECO:0007669"/>
    <property type="project" value="UniProtKB-EC"/>
</dbReference>
<dbReference type="Gene3D" id="1.20.1260.10">
    <property type="match status" value="1"/>
</dbReference>
<evidence type="ECO:0000256" key="14">
    <source>
        <dbReference type="PIRSR" id="PIRSR601519-1"/>
    </source>
</evidence>
<keyword evidence="4 15" id="KW-0409">Iron storage</keyword>
<dbReference type="GO" id="GO:0005764">
    <property type="term" value="C:lysosome"/>
    <property type="evidence" value="ECO:0007669"/>
    <property type="project" value="UniProtKB-SubCell"/>
</dbReference>
<dbReference type="GO" id="GO:0031410">
    <property type="term" value="C:cytoplasmic vesicle"/>
    <property type="evidence" value="ECO:0007669"/>
    <property type="project" value="UniProtKB-KW"/>
</dbReference>
<keyword evidence="6 14" id="KW-0479">Metal-binding</keyword>
<dbReference type="PROSITE" id="PS00540">
    <property type="entry name" value="FERRITIN_1"/>
    <property type="match status" value="1"/>
</dbReference>
<feature type="domain" description="Ferritin-like diiron" evidence="16">
    <location>
        <begin position="11"/>
        <end position="152"/>
    </location>
</feature>
<comment type="subcellular location">
    <subcellularLocation>
        <location evidence="2">Cytoplasmic vesicle</location>
        <location evidence="2">Autophagosome</location>
    </subcellularLocation>
    <subcellularLocation>
        <location evidence="1">Lysosome</location>
    </subcellularLocation>
</comment>
<evidence type="ECO:0000256" key="15">
    <source>
        <dbReference type="RuleBase" id="RU361145"/>
    </source>
</evidence>
<comment type="function">
    <text evidence="12">Stores iron in a soluble, non-toxic, readily available form. Important for iron homeostasis. Has ferroxidase activity. Iron is taken up in the ferrous form and deposited as ferric hydroxides after oxidation. Also plays a role in delivery of iron to cells. Mediates iron uptake in capsule cells of the developing kidney. Delivery to lysosomes is mediated by the cargo receptor NCOA4 for autophagic degradation and release of iron.</text>
</comment>
<name>A0A8C0PEA4_CANLF</name>
<evidence type="ECO:0000259" key="16">
    <source>
        <dbReference type="PROSITE" id="PS50905"/>
    </source>
</evidence>
<evidence type="ECO:0000256" key="12">
    <source>
        <dbReference type="ARBA" id="ARBA00045964"/>
    </source>
</evidence>
<dbReference type="PROSITE" id="PS50905">
    <property type="entry name" value="FERRITIN_LIKE"/>
    <property type="match status" value="1"/>
</dbReference>
<comment type="subunit">
    <text evidence="11">Oligomer of 24 subunits. There are two types of subunits: L (light) chain and H (heavy) chain. The major chain can be light or heavy, depending on the species and tissue type. The functional molecule forms a roughly spherical shell with a diameter of 12 nm and contains a central cavity into which the insoluble mineral iron core is deposited. Interacts with NCOA4; NCOA4 promotes targeting of the iron-binding ferritin complex to autolysosomes following starvation or iron depletion.</text>
</comment>
<dbReference type="FunFam" id="1.20.1260.10:FF:000024">
    <property type="entry name" value="Ferritin heavy chain"/>
    <property type="match status" value="1"/>
</dbReference>
<evidence type="ECO:0000256" key="3">
    <source>
        <dbReference type="ARBA" id="ARBA00007513"/>
    </source>
</evidence>
<evidence type="ECO:0000256" key="9">
    <source>
        <dbReference type="ARBA" id="ARBA00023228"/>
    </source>
</evidence>
<dbReference type="Proteomes" id="UP000694429">
    <property type="component" value="Chromosome 32"/>
</dbReference>
<sequence length="152" mass="17310">MTTASPWQVRPDYQQDSEAAANRQISLELYATYVYLSTSYYLDPDDVALKNFAKYFLHQSHEERERAEKLMKLQNQRGGRMFLRDIKKPAGDPWVAQRFDGPNATECALHLEKSVNQSLLELHKLATDKNAPLISTLNVGLELMIKSAGSSY</sequence>
<evidence type="ECO:0000256" key="1">
    <source>
        <dbReference type="ARBA" id="ARBA00004371"/>
    </source>
</evidence>
<dbReference type="Pfam" id="PF00210">
    <property type="entry name" value="Ferritin"/>
    <property type="match status" value="1"/>
</dbReference>
<dbReference type="InterPro" id="IPR001519">
    <property type="entry name" value="Ferritin"/>
</dbReference>
<accession>A0A8C0PEA4</accession>
<evidence type="ECO:0000313" key="18">
    <source>
        <dbReference type="Proteomes" id="UP000694429"/>
    </source>
</evidence>
<proteinExistence type="inferred from homology"/>
<evidence type="ECO:0000256" key="7">
    <source>
        <dbReference type="ARBA" id="ARBA00023002"/>
    </source>
</evidence>
<reference evidence="17" key="1">
    <citation type="submission" date="2019-03" db="EMBL/GenBank/DDBJ databases">
        <authorList>
            <person name="Warren W.C."/>
            <person name="Johnson G.S."/>
        </authorList>
    </citation>
    <scope>NUCLEOTIDE SEQUENCE [LARGE SCALE GENOMIC DNA]</scope>
    <source>
        <strain evidence="17">Basenji</strain>
    </source>
</reference>
<evidence type="ECO:0000256" key="5">
    <source>
        <dbReference type="ARBA" id="ARBA00022490"/>
    </source>
</evidence>
<keyword evidence="7" id="KW-0560">Oxidoreductase</keyword>
<evidence type="ECO:0000256" key="13">
    <source>
        <dbReference type="ARBA" id="ARBA00047990"/>
    </source>
</evidence>
<evidence type="ECO:0000256" key="10">
    <source>
        <dbReference type="ARBA" id="ARBA00023329"/>
    </source>
</evidence>
<evidence type="ECO:0000256" key="11">
    <source>
        <dbReference type="ARBA" id="ARBA00044959"/>
    </source>
</evidence>
<dbReference type="GO" id="GO:0006826">
    <property type="term" value="P:iron ion transport"/>
    <property type="evidence" value="ECO:0007669"/>
    <property type="project" value="InterPro"/>
</dbReference>
<keyword evidence="10" id="KW-0968">Cytoplasmic vesicle</keyword>
<evidence type="ECO:0000256" key="8">
    <source>
        <dbReference type="ARBA" id="ARBA00023004"/>
    </source>
</evidence>
<evidence type="ECO:0000256" key="2">
    <source>
        <dbReference type="ARBA" id="ARBA00004419"/>
    </source>
</evidence>
<dbReference type="GO" id="GO:0006879">
    <property type="term" value="P:intracellular iron ion homeostasis"/>
    <property type="evidence" value="ECO:0007669"/>
    <property type="project" value="UniProtKB-KW"/>
</dbReference>
<protein>
    <recommendedName>
        <fullName evidence="15">Ferritin</fullName>
    </recommendedName>
</protein>
<comment type="function">
    <text evidence="15">Stores iron in a soluble, non-toxic, readily available form. Important for iron homeostasis. Iron is taken up in the ferrous form and deposited as ferric hydroxides after oxidation.</text>
</comment>
<comment type="catalytic activity">
    <reaction evidence="13">
        <text>4 Fe(2+) + O2 + 4 H(+) = 4 Fe(3+) + 2 H2O</text>
        <dbReference type="Rhea" id="RHEA:11148"/>
        <dbReference type="ChEBI" id="CHEBI:15377"/>
        <dbReference type="ChEBI" id="CHEBI:15378"/>
        <dbReference type="ChEBI" id="CHEBI:15379"/>
        <dbReference type="ChEBI" id="CHEBI:29033"/>
        <dbReference type="ChEBI" id="CHEBI:29034"/>
        <dbReference type="EC" id="1.16.3.1"/>
    </reaction>
</comment>